<dbReference type="Proteomes" id="UP000299102">
    <property type="component" value="Unassembled WGS sequence"/>
</dbReference>
<dbReference type="EMBL" id="BGZK01002526">
    <property type="protein sequence ID" value="GBP94611.1"/>
    <property type="molecule type" value="Genomic_DNA"/>
</dbReference>
<proteinExistence type="predicted"/>
<feature type="region of interest" description="Disordered" evidence="1">
    <location>
        <begin position="1"/>
        <end position="22"/>
    </location>
</feature>
<evidence type="ECO:0000313" key="3">
    <source>
        <dbReference type="Proteomes" id="UP000299102"/>
    </source>
</evidence>
<comment type="caution">
    <text evidence="2">The sequence shown here is derived from an EMBL/GenBank/DDBJ whole genome shotgun (WGS) entry which is preliminary data.</text>
</comment>
<keyword evidence="3" id="KW-1185">Reference proteome</keyword>
<evidence type="ECO:0000256" key="1">
    <source>
        <dbReference type="SAM" id="MobiDB-lite"/>
    </source>
</evidence>
<reference evidence="2 3" key="1">
    <citation type="journal article" date="2019" name="Commun. Biol.">
        <title>The bagworm genome reveals a unique fibroin gene that provides high tensile strength.</title>
        <authorList>
            <person name="Kono N."/>
            <person name="Nakamura H."/>
            <person name="Ohtoshi R."/>
            <person name="Tomita M."/>
            <person name="Numata K."/>
            <person name="Arakawa K."/>
        </authorList>
    </citation>
    <scope>NUCLEOTIDE SEQUENCE [LARGE SCALE GENOMIC DNA]</scope>
</reference>
<dbReference type="AlphaFoldDB" id="A0A4C2A0Z0"/>
<evidence type="ECO:0000313" key="2">
    <source>
        <dbReference type="EMBL" id="GBP94611.1"/>
    </source>
</evidence>
<accession>A0A4C2A0Z0</accession>
<protein>
    <submittedName>
        <fullName evidence="2">Uncharacterized protein</fullName>
    </submittedName>
</protein>
<sequence length="92" mass="9435">MNSRRPTASQAGRAAGQPSPLEQFQMRYREVLNYTGGACASGGRRAVGVECCHPGVSGGINNAAVDESAYASSTVIVGRAAVACAQLMKCVS</sequence>
<gene>
    <name evidence="2" type="ORF">EVAR_70001_1</name>
</gene>
<organism evidence="2 3">
    <name type="scientific">Eumeta variegata</name>
    <name type="common">Bagworm moth</name>
    <name type="synonym">Eumeta japonica</name>
    <dbReference type="NCBI Taxonomy" id="151549"/>
    <lineage>
        <taxon>Eukaryota</taxon>
        <taxon>Metazoa</taxon>
        <taxon>Ecdysozoa</taxon>
        <taxon>Arthropoda</taxon>
        <taxon>Hexapoda</taxon>
        <taxon>Insecta</taxon>
        <taxon>Pterygota</taxon>
        <taxon>Neoptera</taxon>
        <taxon>Endopterygota</taxon>
        <taxon>Lepidoptera</taxon>
        <taxon>Glossata</taxon>
        <taxon>Ditrysia</taxon>
        <taxon>Tineoidea</taxon>
        <taxon>Psychidae</taxon>
        <taxon>Oiketicinae</taxon>
        <taxon>Eumeta</taxon>
    </lineage>
</organism>
<feature type="compositionally biased region" description="Polar residues" evidence="1">
    <location>
        <begin position="1"/>
        <end position="10"/>
    </location>
</feature>
<name>A0A4C2A0Z0_EUMVA</name>